<sequence length="136" mass="13989">MASEKDHKPTSSDLFSSAKVVADAAKSAFSGNEGGGDKFDKAKVAEAASDLLGAAKDYGKLEQDKGIGQYVDKAQSYLHQFESSQSTTKDTPAPAAAKDGEAKPESHPSGGHEGKESGSGGGVGDYMKMAQSFLGK</sequence>
<feature type="compositionally biased region" description="Basic and acidic residues" evidence="1">
    <location>
        <begin position="98"/>
        <end position="116"/>
    </location>
</feature>
<proteinExistence type="predicted"/>
<accession>A0A1R3HNE8</accession>
<evidence type="ECO:0000313" key="2">
    <source>
        <dbReference type="EMBL" id="OMO71899.1"/>
    </source>
</evidence>
<evidence type="ECO:0000256" key="1">
    <source>
        <dbReference type="SAM" id="MobiDB-lite"/>
    </source>
</evidence>
<dbReference type="AlphaFoldDB" id="A0A1R3HNE8"/>
<evidence type="ECO:0000313" key="3">
    <source>
        <dbReference type="Proteomes" id="UP000187203"/>
    </source>
</evidence>
<dbReference type="GO" id="GO:0010115">
    <property type="term" value="P:regulation of abscisic acid biosynthetic process"/>
    <property type="evidence" value="ECO:0007669"/>
    <property type="project" value="InterPro"/>
</dbReference>
<dbReference type="PANTHER" id="PTHR35098:SF1">
    <property type="entry name" value="NODULIN-RELATED PROTEIN 2"/>
    <property type="match status" value="1"/>
</dbReference>
<feature type="region of interest" description="Disordered" evidence="1">
    <location>
        <begin position="81"/>
        <end position="126"/>
    </location>
</feature>
<dbReference type="OrthoDB" id="695806at2759"/>
<feature type="compositionally biased region" description="Low complexity" evidence="1">
    <location>
        <begin position="87"/>
        <end position="97"/>
    </location>
</feature>
<keyword evidence="3" id="KW-1185">Reference proteome</keyword>
<protein>
    <recommendedName>
        <fullName evidence="4">Nodulin-related protein 1</fullName>
    </recommendedName>
</protein>
<dbReference type="Proteomes" id="UP000187203">
    <property type="component" value="Unassembled WGS sequence"/>
</dbReference>
<organism evidence="2 3">
    <name type="scientific">Corchorus olitorius</name>
    <dbReference type="NCBI Taxonomy" id="93759"/>
    <lineage>
        <taxon>Eukaryota</taxon>
        <taxon>Viridiplantae</taxon>
        <taxon>Streptophyta</taxon>
        <taxon>Embryophyta</taxon>
        <taxon>Tracheophyta</taxon>
        <taxon>Spermatophyta</taxon>
        <taxon>Magnoliopsida</taxon>
        <taxon>eudicotyledons</taxon>
        <taxon>Gunneridae</taxon>
        <taxon>Pentapetalae</taxon>
        <taxon>rosids</taxon>
        <taxon>malvids</taxon>
        <taxon>Malvales</taxon>
        <taxon>Malvaceae</taxon>
        <taxon>Grewioideae</taxon>
        <taxon>Apeibeae</taxon>
        <taxon>Corchorus</taxon>
    </lineage>
</organism>
<reference evidence="3" key="1">
    <citation type="submission" date="2013-09" db="EMBL/GenBank/DDBJ databases">
        <title>Corchorus olitorius genome sequencing.</title>
        <authorList>
            <person name="Alam M."/>
            <person name="Haque M.S."/>
            <person name="Islam M.S."/>
            <person name="Emdad E.M."/>
            <person name="Islam M.M."/>
            <person name="Ahmed B."/>
            <person name="Halim A."/>
            <person name="Hossen Q.M.M."/>
            <person name="Hossain M.Z."/>
            <person name="Ahmed R."/>
            <person name="Khan M.M."/>
            <person name="Islam R."/>
            <person name="Rashid M.M."/>
            <person name="Khan S.A."/>
            <person name="Rahman M.S."/>
            <person name="Alam M."/>
            <person name="Yahiya A.S."/>
            <person name="Khan M.S."/>
            <person name="Azam M.S."/>
            <person name="Haque T."/>
            <person name="Lashkar M.Z.H."/>
            <person name="Akhand A.I."/>
            <person name="Morshed G."/>
            <person name="Roy S."/>
            <person name="Uddin K.S."/>
            <person name="Rabeya T."/>
            <person name="Hossain A.S."/>
            <person name="Chowdhury A."/>
            <person name="Snigdha A.R."/>
            <person name="Mortoza M.S."/>
            <person name="Matin S.A."/>
            <person name="Hoque S.M.E."/>
            <person name="Islam M.K."/>
            <person name="Roy D.K."/>
            <person name="Haider R."/>
            <person name="Moosa M.M."/>
            <person name="Elias S.M."/>
            <person name="Hasan A.M."/>
            <person name="Jahan S."/>
            <person name="Shafiuddin M."/>
            <person name="Mahmood N."/>
            <person name="Shommy N.S."/>
        </authorList>
    </citation>
    <scope>NUCLEOTIDE SEQUENCE [LARGE SCALE GENOMIC DNA]</scope>
    <source>
        <strain evidence="3">cv. O-4</strain>
    </source>
</reference>
<dbReference type="EMBL" id="AWUE01019716">
    <property type="protein sequence ID" value="OMO71899.1"/>
    <property type="molecule type" value="Genomic_DNA"/>
</dbReference>
<dbReference type="InterPro" id="IPR040294">
    <property type="entry name" value="Nodulin-rel_1/2"/>
</dbReference>
<dbReference type="PANTHER" id="PTHR35098">
    <property type="entry name" value="EXPRESSED PROTEIN"/>
    <property type="match status" value="1"/>
</dbReference>
<evidence type="ECO:0008006" key="4">
    <source>
        <dbReference type="Google" id="ProtNLM"/>
    </source>
</evidence>
<dbReference type="GO" id="GO:0009408">
    <property type="term" value="P:response to heat"/>
    <property type="evidence" value="ECO:0007669"/>
    <property type="project" value="InterPro"/>
</dbReference>
<comment type="caution">
    <text evidence="2">The sequence shown here is derived from an EMBL/GenBank/DDBJ whole genome shotgun (WGS) entry which is preliminary data.</text>
</comment>
<dbReference type="STRING" id="93759.A0A1R3HNE8"/>
<name>A0A1R3HNE8_9ROSI</name>
<gene>
    <name evidence="2" type="ORF">COLO4_27926</name>
</gene>